<dbReference type="Proteomes" id="UP000554482">
    <property type="component" value="Unassembled WGS sequence"/>
</dbReference>
<feature type="signal peptide" evidence="1">
    <location>
        <begin position="1"/>
        <end position="16"/>
    </location>
</feature>
<dbReference type="AlphaFoldDB" id="A0A7J6X8Z1"/>
<proteinExistence type="predicted"/>
<keyword evidence="4" id="KW-1185">Reference proteome</keyword>
<dbReference type="Pfam" id="PF02492">
    <property type="entry name" value="cobW"/>
    <property type="match status" value="1"/>
</dbReference>
<dbReference type="GO" id="GO:0005737">
    <property type="term" value="C:cytoplasm"/>
    <property type="evidence" value="ECO:0007669"/>
    <property type="project" value="TreeGrafter"/>
</dbReference>
<dbReference type="SUPFAM" id="SSF52540">
    <property type="entry name" value="P-loop containing nucleoside triphosphate hydrolases"/>
    <property type="match status" value="1"/>
</dbReference>
<name>A0A7J6X8Z1_THATH</name>
<dbReference type="Gene3D" id="3.40.50.300">
    <property type="entry name" value="P-loop containing nucleotide triphosphate hydrolases"/>
    <property type="match status" value="1"/>
</dbReference>
<feature type="chain" id="PRO_5029763260" evidence="1">
    <location>
        <begin position="17"/>
        <end position="143"/>
    </location>
</feature>
<evidence type="ECO:0000256" key="1">
    <source>
        <dbReference type="SAM" id="SignalP"/>
    </source>
</evidence>
<comment type="caution">
    <text evidence="3">The sequence shown here is derived from an EMBL/GenBank/DDBJ whole genome shotgun (WGS) entry which is preliminary data.</text>
</comment>
<dbReference type="EMBL" id="JABWDY010003180">
    <property type="protein sequence ID" value="KAF5206109.1"/>
    <property type="molecule type" value="Genomic_DNA"/>
</dbReference>
<dbReference type="PANTHER" id="PTHR13748:SF40">
    <property type="entry name" value="OS04G0599700 PROTEIN"/>
    <property type="match status" value="1"/>
</dbReference>
<sequence length="143" mass="15027">MLFDARLTMLLLKANAFSGRAASPPDVGHPVSVTATGIPGNPSFSNADTKASMVASNRTLHSIVSIPNNNTIQPLNARGMVTQSKSRYKEASGAEAVSETALDVDNRVPATVLTGFLGSGKTTLLDHILTSQHGERIAVIENE</sequence>
<feature type="domain" description="CobW/HypB/UreG nucleotide-binding" evidence="2">
    <location>
        <begin position="109"/>
        <end position="143"/>
    </location>
</feature>
<keyword evidence="1" id="KW-0732">Signal</keyword>
<reference evidence="3 4" key="1">
    <citation type="submission" date="2020-06" db="EMBL/GenBank/DDBJ databases">
        <title>Transcriptomic and genomic resources for Thalictrum thalictroides and T. hernandezii: Facilitating candidate gene discovery in an emerging model plant lineage.</title>
        <authorList>
            <person name="Arias T."/>
            <person name="Riano-Pachon D.M."/>
            <person name="Di Stilio V.S."/>
        </authorList>
    </citation>
    <scope>NUCLEOTIDE SEQUENCE [LARGE SCALE GENOMIC DNA]</scope>
    <source>
        <strain evidence="4">cv. WT478/WT964</strain>
        <tissue evidence="3">Leaves</tissue>
    </source>
</reference>
<dbReference type="OrthoDB" id="258627at2759"/>
<dbReference type="InterPro" id="IPR051316">
    <property type="entry name" value="Zinc-reg_GTPase_activator"/>
</dbReference>
<evidence type="ECO:0000313" key="3">
    <source>
        <dbReference type="EMBL" id="KAF5206109.1"/>
    </source>
</evidence>
<dbReference type="InterPro" id="IPR027417">
    <property type="entry name" value="P-loop_NTPase"/>
</dbReference>
<evidence type="ECO:0000313" key="4">
    <source>
        <dbReference type="Proteomes" id="UP000554482"/>
    </source>
</evidence>
<organism evidence="3 4">
    <name type="scientific">Thalictrum thalictroides</name>
    <name type="common">Rue-anemone</name>
    <name type="synonym">Anemone thalictroides</name>
    <dbReference type="NCBI Taxonomy" id="46969"/>
    <lineage>
        <taxon>Eukaryota</taxon>
        <taxon>Viridiplantae</taxon>
        <taxon>Streptophyta</taxon>
        <taxon>Embryophyta</taxon>
        <taxon>Tracheophyta</taxon>
        <taxon>Spermatophyta</taxon>
        <taxon>Magnoliopsida</taxon>
        <taxon>Ranunculales</taxon>
        <taxon>Ranunculaceae</taxon>
        <taxon>Thalictroideae</taxon>
        <taxon>Thalictrum</taxon>
    </lineage>
</organism>
<feature type="non-terminal residue" evidence="3">
    <location>
        <position position="1"/>
    </location>
</feature>
<evidence type="ECO:0000259" key="2">
    <source>
        <dbReference type="Pfam" id="PF02492"/>
    </source>
</evidence>
<gene>
    <name evidence="3" type="ORF">FRX31_004304</name>
</gene>
<dbReference type="PANTHER" id="PTHR13748">
    <property type="entry name" value="COBW-RELATED"/>
    <property type="match status" value="1"/>
</dbReference>
<accession>A0A7J6X8Z1</accession>
<dbReference type="InterPro" id="IPR003495">
    <property type="entry name" value="CobW/HypB/UreG_nucleotide-bd"/>
</dbReference>
<protein>
    <submittedName>
        <fullName evidence="3">Cobw domain-containing protein</fullName>
    </submittedName>
</protein>